<dbReference type="InterPro" id="IPR014352">
    <property type="entry name" value="FERM/acyl-CoA-bd_prot_sf"/>
</dbReference>
<sequence length="227" mass="25324">MGAGIKQLLNMFLVRAMKKLSEGQQIISQISDFLLDHQSAVHIYWWTLKFGAASYEIGVHGRWVGAPTSLPMPTQAAHINHVTPPCSCLLKQTFVHPVPCQSSPISLSGSQIARIQSLPENQEMGLQEFEECAEKSKTLPDSTTNENKLILYGLYKQATVGPVNTSQSFWLKSNLNLLAFCIIPYFVLHLLWDSLVGSAGRPGMFNMKDRAKWDAWKAVEGSREFSN</sequence>
<dbReference type="Pfam" id="PF00887">
    <property type="entry name" value="ACBP"/>
    <property type="match status" value="1"/>
</dbReference>
<dbReference type="PANTHER" id="PTHR23310:SF62">
    <property type="entry name" value="ACYL-COA BINDING PROTEIN 1, ISOFORM A"/>
    <property type="match status" value="1"/>
</dbReference>
<dbReference type="GO" id="GO:0000062">
    <property type="term" value="F:fatty-acyl-CoA binding"/>
    <property type="evidence" value="ECO:0007669"/>
    <property type="project" value="InterPro"/>
</dbReference>
<feature type="domain" description="ACB" evidence="3">
    <location>
        <begin position="125"/>
        <end position="227"/>
    </location>
</feature>
<proteinExistence type="inferred from homology"/>
<keyword evidence="2" id="KW-0446">Lipid-binding</keyword>
<dbReference type="PRINTS" id="PR00689">
    <property type="entry name" value="ACOABINDINGP"/>
</dbReference>
<organism evidence="4 5">
    <name type="scientific">Trapa natans</name>
    <name type="common">Water chestnut</name>
    <dbReference type="NCBI Taxonomy" id="22666"/>
    <lineage>
        <taxon>Eukaryota</taxon>
        <taxon>Viridiplantae</taxon>
        <taxon>Streptophyta</taxon>
        <taxon>Embryophyta</taxon>
        <taxon>Tracheophyta</taxon>
        <taxon>Spermatophyta</taxon>
        <taxon>Magnoliopsida</taxon>
        <taxon>eudicotyledons</taxon>
        <taxon>Gunneridae</taxon>
        <taxon>Pentapetalae</taxon>
        <taxon>rosids</taxon>
        <taxon>malvids</taxon>
        <taxon>Myrtales</taxon>
        <taxon>Lythraceae</taxon>
        <taxon>Trapa</taxon>
    </lineage>
</organism>
<dbReference type="SUPFAM" id="SSF47027">
    <property type="entry name" value="Acyl-CoA binding protein"/>
    <property type="match status" value="2"/>
</dbReference>
<dbReference type="Proteomes" id="UP001346149">
    <property type="component" value="Unassembled WGS sequence"/>
</dbReference>
<dbReference type="InterPro" id="IPR022408">
    <property type="entry name" value="Acyl-CoA-binding_prot_CS"/>
</dbReference>
<keyword evidence="5" id="KW-1185">Reference proteome</keyword>
<evidence type="ECO:0000256" key="2">
    <source>
        <dbReference type="ARBA" id="ARBA00023121"/>
    </source>
</evidence>
<dbReference type="Gene3D" id="1.20.80.10">
    <property type="match status" value="1"/>
</dbReference>
<comment type="caution">
    <text evidence="4">The sequence shown here is derived from an EMBL/GenBank/DDBJ whole genome shotgun (WGS) entry which is preliminary data.</text>
</comment>
<dbReference type="AlphaFoldDB" id="A0AAN7LW15"/>
<gene>
    <name evidence="4" type="ORF">SAY86_010469</name>
</gene>
<evidence type="ECO:0000259" key="3">
    <source>
        <dbReference type="PROSITE" id="PS51228"/>
    </source>
</evidence>
<dbReference type="GO" id="GO:0006631">
    <property type="term" value="P:fatty acid metabolic process"/>
    <property type="evidence" value="ECO:0007669"/>
    <property type="project" value="TreeGrafter"/>
</dbReference>
<dbReference type="EMBL" id="JAXQNO010000012">
    <property type="protein sequence ID" value="KAK4786636.1"/>
    <property type="molecule type" value="Genomic_DNA"/>
</dbReference>
<comment type="similarity">
    <text evidence="1">Belongs to the ACBP family.</text>
</comment>
<protein>
    <recommendedName>
        <fullName evidence="3">ACB domain-containing protein</fullName>
    </recommendedName>
</protein>
<dbReference type="PROSITE" id="PS00880">
    <property type="entry name" value="ACB_1"/>
    <property type="match status" value="1"/>
</dbReference>
<evidence type="ECO:0000313" key="4">
    <source>
        <dbReference type="EMBL" id="KAK4786636.1"/>
    </source>
</evidence>
<accession>A0AAN7LW15</accession>
<reference evidence="4 5" key="1">
    <citation type="journal article" date="2023" name="Hortic Res">
        <title>Pangenome of water caltrop reveals structural variations and asymmetric subgenome divergence after allopolyploidization.</title>
        <authorList>
            <person name="Zhang X."/>
            <person name="Chen Y."/>
            <person name="Wang L."/>
            <person name="Yuan Y."/>
            <person name="Fang M."/>
            <person name="Shi L."/>
            <person name="Lu R."/>
            <person name="Comes H.P."/>
            <person name="Ma Y."/>
            <person name="Chen Y."/>
            <person name="Huang G."/>
            <person name="Zhou Y."/>
            <person name="Zheng Z."/>
            <person name="Qiu Y."/>
        </authorList>
    </citation>
    <scope>NUCLEOTIDE SEQUENCE [LARGE SCALE GENOMIC DNA]</scope>
    <source>
        <strain evidence="4">F231</strain>
    </source>
</reference>
<name>A0AAN7LW15_TRANT</name>
<evidence type="ECO:0000313" key="5">
    <source>
        <dbReference type="Proteomes" id="UP001346149"/>
    </source>
</evidence>
<dbReference type="InterPro" id="IPR000582">
    <property type="entry name" value="Acyl-CoA-binding_protein"/>
</dbReference>
<dbReference type="PROSITE" id="PS51228">
    <property type="entry name" value="ACB_2"/>
    <property type="match status" value="1"/>
</dbReference>
<dbReference type="PANTHER" id="PTHR23310">
    <property type="entry name" value="ACYL-COA-BINDING PROTEIN, ACBP"/>
    <property type="match status" value="1"/>
</dbReference>
<dbReference type="InterPro" id="IPR035984">
    <property type="entry name" value="Acyl-CoA-binding_sf"/>
</dbReference>
<evidence type="ECO:0000256" key="1">
    <source>
        <dbReference type="ARBA" id="ARBA00005567"/>
    </source>
</evidence>